<dbReference type="Proteomes" id="UP000250086">
    <property type="component" value="Unassembled WGS sequence"/>
</dbReference>
<dbReference type="EMBL" id="UAPV01000001">
    <property type="protein sequence ID" value="SPT70124.1"/>
    <property type="molecule type" value="Genomic_DNA"/>
</dbReference>
<dbReference type="Gene3D" id="3.30.1910.20">
    <property type="entry name" value="asparaginyl-tRNA synthetase, N-terminal domain"/>
    <property type="match status" value="1"/>
</dbReference>
<evidence type="ECO:0000313" key="3">
    <source>
        <dbReference type="Proteomes" id="UP000250086"/>
    </source>
</evidence>
<dbReference type="SUPFAM" id="SSF51126">
    <property type="entry name" value="Pectin lyase-like"/>
    <property type="match status" value="1"/>
</dbReference>
<organism evidence="2 3">
    <name type="scientific">Anaerobiospirillum thomasii</name>
    <dbReference type="NCBI Taxonomy" id="179995"/>
    <lineage>
        <taxon>Bacteria</taxon>
        <taxon>Pseudomonadati</taxon>
        <taxon>Pseudomonadota</taxon>
        <taxon>Gammaproteobacteria</taxon>
        <taxon>Aeromonadales</taxon>
        <taxon>Succinivibrionaceae</taxon>
        <taxon>Anaerobiospirillum</taxon>
    </lineage>
</organism>
<protein>
    <submittedName>
        <fullName evidence="2">Uncharacterized protein</fullName>
    </submittedName>
</protein>
<dbReference type="AlphaFoldDB" id="A0A2X0XJB3"/>
<keyword evidence="3" id="KW-1185">Reference proteome</keyword>
<accession>A0A2X0XJB3</accession>
<evidence type="ECO:0000313" key="1">
    <source>
        <dbReference type="EMBL" id="SPT70124.1"/>
    </source>
</evidence>
<proteinExistence type="predicted"/>
<evidence type="ECO:0000313" key="2">
    <source>
        <dbReference type="EMBL" id="SPT78992.1"/>
    </source>
</evidence>
<reference evidence="2 3" key="1">
    <citation type="submission" date="2018-06" db="EMBL/GenBank/DDBJ databases">
        <authorList>
            <consortium name="Pathogen Informatics"/>
            <person name="Doyle S."/>
        </authorList>
    </citation>
    <scope>NUCLEOTIDE SEQUENCE [LARGE SCALE GENOMIC DNA]</scope>
    <source>
        <strain evidence="2 3">NCTC13093</strain>
    </source>
</reference>
<sequence>MATRLLDKTYIKNKDNVTINVSANGDDSTADGTEQKPFADLQKAVSYAYQNIKTNAHVTINFLTDFTHSEYLRLVHIQCGRYLIFKSNGHNVTLGRVLCQLGNFSFEGINFKQTDATQEILTVSSLANVYIIENSKIELADSPKQDLIQVWNGTLTFDDRSSITLTSKTQAPNNIFLFLCTYQGKIIFHSAPNITLENNLNAIGFFRCHLNSLVLFDRKAVLSAPVRTQAKAYEVRMGAHLSFNGRGKPLNLGGLTEVDQTSSIS</sequence>
<name>A0A2X0XJB3_9GAMM</name>
<gene>
    <name evidence="1" type="ORF">NCTC13093_01529</name>
    <name evidence="2" type="ORF">NCTC13093_02632</name>
</gene>
<dbReference type="InterPro" id="IPR011050">
    <property type="entry name" value="Pectin_lyase_fold/virulence"/>
</dbReference>
<dbReference type="EMBL" id="UAPV01000010">
    <property type="protein sequence ID" value="SPT78992.1"/>
    <property type="molecule type" value="Genomic_DNA"/>
</dbReference>